<dbReference type="NCBIfam" id="TIGR03462">
    <property type="entry name" value="CarR_dom_SF"/>
    <property type="match status" value="1"/>
</dbReference>
<evidence type="ECO:0000256" key="4">
    <source>
        <dbReference type="ARBA" id="ARBA00022746"/>
    </source>
</evidence>
<dbReference type="GO" id="GO:0016872">
    <property type="term" value="F:intramolecular lyase activity"/>
    <property type="evidence" value="ECO:0007669"/>
    <property type="project" value="InterPro"/>
</dbReference>
<keyword evidence="5 8" id="KW-1133">Transmembrane helix</keyword>
<dbReference type="GO" id="GO:0045436">
    <property type="term" value="F:lycopene beta cyclase activity"/>
    <property type="evidence" value="ECO:0007669"/>
    <property type="project" value="UniProtKB-ARBA"/>
</dbReference>
<evidence type="ECO:0000313" key="9">
    <source>
        <dbReference type="EMBL" id="SFB42047.1"/>
    </source>
</evidence>
<gene>
    <name evidence="9" type="ORF">SAMN05421867_1248</name>
</gene>
<keyword evidence="10" id="KW-1185">Reference proteome</keyword>
<organism evidence="9 10">
    <name type="scientific">Cellulomonas marina</name>
    <dbReference type="NCBI Taxonomy" id="988821"/>
    <lineage>
        <taxon>Bacteria</taxon>
        <taxon>Bacillati</taxon>
        <taxon>Actinomycetota</taxon>
        <taxon>Actinomycetes</taxon>
        <taxon>Micrococcales</taxon>
        <taxon>Cellulomonadaceae</taxon>
        <taxon>Cellulomonas</taxon>
    </lineage>
</organism>
<keyword evidence="7" id="KW-0413">Isomerase</keyword>
<dbReference type="InterPro" id="IPR017825">
    <property type="entry name" value="Lycopene_cyclase_dom"/>
</dbReference>
<keyword evidence="6 8" id="KW-0472">Membrane</keyword>
<dbReference type="STRING" id="988821.SAMN05421867_1248"/>
<keyword evidence="4" id="KW-0125">Carotenoid biosynthesis</keyword>
<comment type="subcellular location">
    <subcellularLocation>
        <location evidence="1">Membrane</location>
        <topology evidence="1">Multi-pass membrane protein</topology>
    </subcellularLocation>
</comment>
<feature type="transmembrane region" description="Helical" evidence="8">
    <location>
        <begin position="35"/>
        <end position="59"/>
    </location>
</feature>
<dbReference type="GO" id="GO:0016020">
    <property type="term" value="C:membrane"/>
    <property type="evidence" value="ECO:0007669"/>
    <property type="project" value="UniProtKB-SubCell"/>
</dbReference>
<reference evidence="10" key="1">
    <citation type="submission" date="2016-10" db="EMBL/GenBank/DDBJ databases">
        <authorList>
            <person name="Varghese N."/>
            <person name="Submissions S."/>
        </authorList>
    </citation>
    <scope>NUCLEOTIDE SEQUENCE [LARGE SCALE GENOMIC DNA]</scope>
    <source>
        <strain evidence="10">CGMCC 4.6945</strain>
    </source>
</reference>
<evidence type="ECO:0000256" key="3">
    <source>
        <dbReference type="ARBA" id="ARBA00022692"/>
    </source>
</evidence>
<evidence type="ECO:0000313" key="10">
    <source>
        <dbReference type="Proteomes" id="UP000199012"/>
    </source>
</evidence>
<evidence type="ECO:0000256" key="2">
    <source>
        <dbReference type="ARBA" id="ARBA00004829"/>
    </source>
</evidence>
<evidence type="ECO:0000256" key="5">
    <source>
        <dbReference type="ARBA" id="ARBA00022989"/>
    </source>
</evidence>
<comment type="pathway">
    <text evidence="2">Carotenoid biosynthesis.</text>
</comment>
<sequence>MGVLYLTALVLSLVGQALVDHGYRTFFWRDARRAAVVMAVGLAFFLTWDVAGIATGIFFRGSTDLMTGVLLAPELPLEELFFLTLLCWSTMNVWGLMTRPGAQPEVPR</sequence>
<keyword evidence="3 8" id="KW-0812">Transmembrane</keyword>
<evidence type="ECO:0000256" key="7">
    <source>
        <dbReference type="ARBA" id="ARBA00023235"/>
    </source>
</evidence>
<dbReference type="GO" id="GO:0016117">
    <property type="term" value="P:carotenoid biosynthetic process"/>
    <property type="evidence" value="ECO:0007669"/>
    <property type="project" value="UniProtKB-KW"/>
</dbReference>
<evidence type="ECO:0000256" key="8">
    <source>
        <dbReference type="SAM" id="Phobius"/>
    </source>
</evidence>
<dbReference type="Proteomes" id="UP000199012">
    <property type="component" value="Unassembled WGS sequence"/>
</dbReference>
<dbReference type="AlphaFoldDB" id="A0A1I1AVZ5"/>
<accession>A0A1I1AVZ5</accession>
<proteinExistence type="predicted"/>
<evidence type="ECO:0000256" key="6">
    <source>
        <dbReference type="ARBA" id="ARBA00023136"/>
    </source>
</evidence>
<evidence type="ECO:0000256" key="1">
    <source>
        <dbReference type="ARBA" id="ARBA00004141"/>
    </source>
</evidence>
<dbReference type="EMBL" id="FOKA01000024">
    <property type="protein sequence ID" value="SFB42047.1"/>
    <property type="molecule type" value="Genomic_DNA"/>
</dbReference>
<protein>
    <submittedName>
        <fullName evidence="9">Lycopene cyclase domain-containing protein</fullName>
    </submittedName>
</protein>
<dbReference type="RefSeq" id="WP_090035223.1">
    <property type="nucleotide sequence ID" value="NZ_BONM01000043.1"/>
</dbReference>
<name>A0A1I1AVZ5_9CELL</name>